<evidence type="ECO:0000259" key="8">
    <source>
        <dbReference type="PROSITE" id="PS51156"/>
    </source>
</evidence>
<reference evidence="11" key="2">
    <citation type="submission" date="2008-03" db="EMBL/GenBank/DDBJ databases">
        <title>Annotation of Toxoplasma gondii VEG.</title>
        <authorList>
            <person name="Lorenzi H."/>
            <person name="Inman J."/>
            <person name="Amedeo P."/>
            <person name="Brunk B."/>
            <person name="Roos D."/>
            <person name="Caler E."/>
        </authorList>
    </citation>
    <scope>NUCLEOTIDE SEQUENCE [LARGE SCALE GENOMIC DNA]</scope>
    <source>
        <strain evidence="11">ATCC 50861 / VEG</strain>
    </source>
</reference>
<dbReference type="Proteomes" id="UP000002226">
    <property type="component" value="Unassembled WGS sequence"/>
</dbReference>
<feature type="compositionally biased region" description="Basic and acidic residues" evidence="6">
    <location>
        <begin position="241"/>
        <end position="254"/>
    </location>
</feature>
<feature type="compositionally biased region" description="Basic and acidic residues" evidence="6">
    <location>
        <begin position="141"/>
        <end position="207"/>
    </location>
</feature>
<feature type="compositionally biased region" description="Low complexity" evidence="6">
    <location>
        <begin position="290"/>
        <end position="440"/>
    </location>
</feature>
<dbReference type="Pfam" id="PF15863">
    <property type="entry name" value="EELM2"/>
    <property type="match status" value="1"/>
</dbReference>
<keyword evidence="3" id="KW-0862">Zinc</keyword>
<dbReference type="GO" id="GO:0008270">
    <property type="term" value="F:zinc ion binding"/>
    <property type="evidence" value="ECO:0007669"/>
    <property type="project" value="UniProtKB-KW"/>
</dbReference>
<dbReference type="OMA" id="NDICDPP"/>
<sequence length="794" mass="84598">MEASDAEEARSVSSRESNDSICFCCRGGGEVVCCEGCPNSFHVGCLDTARRPQLTEEEWFCPECVARSAESKGDLASAFFSRVLPSPGSSRFRPPSPLYPAKDANFKDSQSSLRAKKRSLRASQLLASEASSSSLATAGGELREKATEEREGAREAQRGERGEQTAEMEERGEQRAEREAREEREETETERAVKNEGGEAAKEDPFREPANAAASLGKLEVSSETENGGSQPVLDSRHRRMPEQENEEKGDRRMQSALLNCEKENDREDRDKREGDAGADGEASRGRPCSVSSSPFTAASSRDLCPPLSSHPSLSSSSLSSSLSSSSLSSSFSSSSLSSSSLSSSSSPSSSSSSPSSSSSLSSSSLSSSSFSSSSLSSSSLSSSSLSSSSLSSSSLSSSSLSSSSLSSSSLSSASSSSLSSSSLSSSFHPSSCSSPQSSSPQPPSALPSSFHSPLSAFSSFASCRPGRWGNTAGGAGSSSKKRRRRGDETRINVGPDYQVPRLPEFYLSRTDETASAEEARCALFPFSPSLSACASLLVSSHASSSPFASQPSAASSFSFQERLYSQAAPCAAFRDAAQAEGLRGRSQAQTAGEEKKRFRAFPGCSLASPCGGYFLPPVFCSGDSAAALGAAGNFGAPPGSAFEDSRHSALEPRLVYSPRCLEEKRQQCLATGRMQHCIRTQGELADFVETCSRCWHARPGWQPFSAEFAYQLLHRAGYDPQRALRMLDDPGFCFNDICDPPLRKYDNKWKRRDKRGTFPNSPYPPPLVVQSFLQEKSRACRPSLSGTGSYAIR</sequence>
<name>V4ZPR2_TOXGV</name>
<evidence type="ECO:0000256" key="6">
    <source>
        <dbReference type="SAM" id="MobiDB-lite"/>
    </source>
</evidence>
<accession>V4ZPR2</accession>
<feature type="domain" description="PHD-type" evidence="7">
    <location>
        <begin position="19"/>
        <end position="67"/>
    </location>
</feature>
<dbReference type="InterPro" id="IPR011011">
    <property type="entry name" value="Znf_FYVE_PHD"/>
</dbReference>
<dbReference type="Gene3D" id="3.30.40.10">
    <property type="entry name" value="Zinc/RING finger domain, C3HC4 (zinc finger)"/>
    <property type="match status" value="1"/>
</dbReference>
<dbReference type="SUPFAM" id="SSF57903">
    <property type="entry name" value="FYVE/PHD zinc finger"/>
    <property type="match status" value="1"/>
</dbReference>
<evidence type="ECO:0000313" key="11">
    <source>
        <dbReference type="Proteomes" id="UP000002226"/>
    </source>
</evidence>
<keyword evidence="1" id="KW-0479">Metal-binding</keyword>
<organism evidence="10 11">
    <name type="scientific">Toxoplasma gondii (strain ATCC 50861 / VEG)</name>
    <dbReference type="NCBI Taxonomy" id="432359"/>
    <lineage>
        <taxon>Eukaryota</taxon>
        <taxon>Sar</taxon>
        <taxon>Alveolata</taxon>
        <taxon>Apicomplexa</taxon>
        <taxon>Conoidasida</taxon>
        <taxon>Coccidia</taxon>
        <taxon>Eucoccidiorida</taxon>
        <taxon>Eimeriorina</taxon>
        <taxon>Sarcocystidae</taxon>
        <taxon>Toxoplasma</taxon>
    </lineage>
</organism>
<dbReference type="EMBL" id="LN714498">
    <property type="protein sequence ID" value="CEL74803.1"/>
    <property type="molecule type" value="Genomic_DNA"/>
</dbReference>
<gene>
    <name evidence="9" type="ORF">BN1205_024690</name>
    <name evidence="10" type="ORF">TGVEG_230890</name>
</gene>
<dbReference type="SMART" id="SM00249">
    <property type="entry name" value="PHD"/>
    <property type="match status" value="1"/>
</dbReference>
<dbReference type="InterPro" id="IPR019787">
    <property type="entry name" value="Znf_PHD-finger"/>
</dbReference>
<feature type="region of interest" description="Disordered" evidence="6">
    <location>
        <begin position="85"/>
        <end position="496"/>
    </location>
</feature>
<reference evidence="10" key="3">
    <citation type="submission" date="2013-08" db="EMBL/GenBank/DDBJ databases">
        <authorList>
            <person name="Sibley D."/>
            <person name="Venepally P."/>
            <person name="Karamycheva S."/>
            <person name="Hadjithomas M."/>
            <person name="Khan A."/>
            <person name="Brunk B."/>
            <person name="Roos D."/>
            <person name="Caler E."/>
            <person name="Lorenzi H."/>
        </authorList>
    </citation>
    <scope>NUCLEOTIDE SEQUENCE</scope>
    <source>
        <strain evidence="10">VEG</strain>
    </source>
</reference>
<dbReference type="OrthoDB" id="5876363at2759"/>
<feature type="compositionally biased region" description="Low complexity" evidence="6">
    <location>
        <begin position="447"/>
        <end position="463"/>
    </location>
</feature>
<dbReference type="VEuPathDB" id="ToxoDB:TGVEG_230890"/>
<dbReference type="GO" id="GO:0006357">
    <property type="term" value="P:regulation of transcription by RNA polymerase II"/>
    <property type="evidence" value="ECO:0007669"/>
    <property type="project" value="TreeGrafter"/>
</dbReference>
<evidence type="ECO:0000259" key="7">
    <source>
        <dbReference type="PROSITE" id="PS50016"/>
    </source>
</evidence>
<dbReference type="SUPFAM" id="SSF141571">
    <property type="entry name" value="Pentapeptide repeat-like"/>
    <property type="match status" value="1"/>
</dbReference>
<evidence type="ECO:0000313" key="9">
    <source>
        <dbReference type="EMBL" id="CEL74803.1"/>
    </source>
</evidence>
<dbReference type="InterPro" id="IPR019786">
    <property type="entry name" value="Zinc_finger_PHD-type_CS"/>
</dbReference>
<evidence type="ECO:0000256" key="1">
    <source>
        <dbReference type="ARBA" id="ARBA00022723"/>
    </source>
</evidence>
<dbReference type="EMBL" id="AAYL02000022">
    <property type="protein sequence ID" value="ESS35611.1"/>
    <property type="molecule type" value="Genomic_DNA"/>
</dbReference>
<dbReference type="PANTHER" id="PTHR46309:SF1">
    <property type="entry name" value="PHD FINGER PROTEIN 12"/>
    <property type="match status" value="1"/>
</dbReference>
<dbReference type="Pfam" id="PF00628">
    <property type="entry name" value="PHD"/>
    <property type="match status" value="1"/>
</dbReference>
<keyword evidence="11" id="KW-1185">Reference proteome</keyword>
<dbReference type="PROSITE" id="PS01359">
    <property type="entry name" value="ZF_PHD_1"/>
    <property type="match status" value="1"/>
</dbReference>
<dbReference type="GO" id="GO:0005634">
    <property type="term" value="C:nucleus"/>
    <property type="evidence" value="ECO:0007669"/>
    <property type="project" value="TreeGrafter"/>
</dbReference>
<dbReference type="InterPro" id="IPR042163">
    <property type="entry name" value="PHF12"/>
</dbReference>
<protein>
    <submittedName>
        <fullName evidence="10">PHD-finger domain-containing protein</fullName>
    </submittedName>
</protein>
<proteinExistence type="predicted"/>
<dbReference type="GO" id="GO:0003714">
    <property type="term" value="F:transcription corepressor activity"/>
    <property type="evidence" value="ECO:0007669"/>
    <property type="project" value="InterPro"/>
</dbReference>
<evidence type="ECO:0000256" key="2">
    <source>
        <dbReference type="ARBA" id="ARBA00022771"/>
    </source>
</evidence>
<evidence type="ECO:0000256" key="5">
    <source>
        <dbReference type="PROSITE-ProRule" id="PRU00146"/>
    </source>
</evidence>
<dbReference type="InterPro" id="IPR001965">
    <property type="entry name" value="Znf_PHD"/>
</dbReference>
<dbReference type="PROSITE" id="PS50016">
    <property type="entry name" value="ZF_PHD_2"/>
    <property type="match status" value="1"/>
</dbReference>
<reference evidence="9" key="4">
    <citation type="journal article" date="2015" name="PLoS ONE">
        <title>Comprehensive Evaluation of Toxoplasma gondii VEG and Neospora caninum LIV Genomes with Tachyzoite Stage Transcriptome and Proteome Defines Novel Transcript Features.</title>
        <authorList>
            <person name="Ramaprasad A."/>
            <person name="Mourier T."/>
            <person name="Naeem R."/>
            <person name="Malas T.B."/>
            <person name="Moussa E."/>
            <person name="Panigrahi A."/>
            <person name="Vermont S.J."/>
            <person name="Otto T.D."/>
            <person name="Wastling J."/>
            <person name="Pain A."/>
        </authorList>
    </citation>
    <scope>NUCLEOTIDE SEQUENCE</scope>
    <source>
        <strain evidence="9">VEG</strain>
    </source>
</reference>
<evidence type="ECO:0000256" key="4">
    <source>
        <dbReference type="ARBA" id="ARBA00023242"/>
    </source>
</evidence>
<evidence type="ECO:0000313" key="10">
    <source>
        <dbReference type="EMBL" id="ESS35611.1"/>
    </source>
</evidence>
<dbReference type="PROSITE" id="PS51156">
    <property type="entry name" value="ELM2"/>
    <property type="match status" value="1"/>
</dbReference>
<reference evidence="10" key="1">
    <citation type="submission" date="2007-03" db="EMBL/GenBank/DDBJ databases">
        <authorList>
            <person name="Paulsen I."/>
        </authorList>
    </citation>
    <scope>NUCLEOTIDE SEQUENCE</scope>
    <source>
        <strain evidence="10">VEG</strain>
    </source>
</reference>
<feature type="domain" description="ELM2" evidence="8">
    <location>
        <begin position="490"/>
        <end position="732"/>
    </location>
</feature>
<dbReference type="InterPro" id="IPR031724">
    <property type="entry name" value="EELM2"/>
</dbReference>
<feature type="compositionally biased region" description="Low complexity" evidence="6">
    <location>
        <begin position="121"/>
        <end position="140"/>
    </location>
</feature>
<evidence type="ECO:0000256" key="3">
    <source>
        <dbReference type="ARBA" id="ARBA00022833"/>
    </source>
</evidence>
<dbReference type="AlphaFoldDB" id="V4ZPR2"/>
<dbReference type="PANTHER" id="PTHR46309">
    <property type="entry name" value="PHD FINGER PROTEIN 12"/>
    <property type="match status" value="1"/>
</dbReference>
<feature type="compositionally biased region" description="Basic and acidic residues" evidence="6">
    <location>
        <begin position="261"/>
        <end position="276"/>
    </location>
</feature>
<dbReference type="eggNOG" id="ENOG502QYAU">
    <property type="taxonomic scope" value="Eukaryota"/>
</dbReference>
<dbReference type="Gene3D" id="2.160.20.80">
    <property type="entry name" value="E3 ubiquitin-protein ligase SopA"/>
    <property type="match status" value="1"/>
</dbReference>
<accession>A0A0F7V204</accession>
<keyword evidence="2 5" id="KW-0863">Zinc-finger</keyword>
<dbReference type="InterPro" id="IPR000949">
    <property type="entry name" value="ELM2_dom"/>
</dbReference>
<dbReference type="InterPro" id="IPR013083">
    <property type="entry name" value="Znf_RING/FYVE/PHD"/>
</dbReference>
<dbReference type="PaxDb" id="5811-TGME49_030890"/>
<keyword evidence="4" id="KW-0539">Nucleus</keyword>